<comment type="caution">
    <text evidence="3">The sequence shown here is derived from an EMBL/GenBank/DDBJ whole genome shotgun (WGS) entry which is preliminary data.</text>
</comment>
<organism evidence="3 4">
    <name type="scientific">Nocardioides humilatus</name>
    <dbReference type="NCBI Taxonomy" id="2607660"/>
    <lineage>
        <taxon>Bacteria</taxon>
        <taxon>Bacillati</taxon>
        <taxon>Actinomycetota</taxon>
        <taxon>Actinomycetes</taxon>
        <taxon>Propionibacteriales</taxon>
        <taxon>Nocardioidaceae</taxon>
        <taxon>Nocardioides</taxon>
    </lineage>
</organism>
<evidence type="ECO:0000313" key="3">
    <source>
        <dbReference type="EMBL" id="KAA1421892.1"/>
    </source>
</evidence>
<dbReference type="InterPro" id="IPR024516">
    <property type="entry name" value="Mce_C"/>
</dbReference>
<proteinExistence type="predicted"/>
<evidence type="ECO:0000313" key="4">
    <source>
        <dbReference type="Proteomes" id="UP000325003"/>
    </source>
</evidence>
<dbReference type="InterPro" id="IPR003399">
    <property type="entry name" value="Mce/MlaD"/>
</dbReference>
<gene>
    <name evidence="3" type="ORF">F0U44_06390</name>
</gene>
<evidence type="ECO:0000259" key="1">
    <source>
        <dbReference type="Pfam" id="PF02470"/>
    </source>
</evidence>
<evidence type="ECO:0000259" key="2">
    <source>
        <dbReference type="Pfam" id="PF11887"/>
    </source>
</evidence>
<dbReference type="Pfam" id="PF02470">
    <property type="entry name" value="MlaD"/>
    <property type="match status" value="1"/>
</dbReference>
<dbReference type="Proteomes" id="UP000325003">
    <property type="component" value="Unassembled WGS sequence"/>
</dbReference>
<dbReference type="PANTHER" id="PTHR33371:SF18">
    <property type="entry name" value="MCE-FAMILY PROTEIN MCE3C"/>
    <property type="match status" value="1"/>
</dbReference>
<dbReference type="AlphaFoldDB" id="A0A5B1LMI7"/>
<dbReference type="EMBL" id="VUJV01000001">
    <property type="protein sequence ID" value="KAA1421892.1"/>
    <property type="molecule type" value="Genomic_DNA"/>
</dbReference>
<dbReference type="InterPro" id="IPR005693">
    <property type="entry name" value="Mce"/>
</dbReference>
<dbReference type="InterPro" id="IPR052336">
    <property type="entry name" value="MlaD_Phospholipid_Transporter"/>
</dbReference>
<dbReference type="PANTHER" id="PTHR33371">
    <property type="entry name" value="INTERMEMBRANE PHOSPHOLIPID TRANSPORT SYSTEM BINDING PROTEIN MLAD-RELATED"/>
    <property type="match status" value="1"/>
</dbReference>
<feature type="domain" description="Mce/MlaD" evidence="1">
    <location>
        <begin position="73"/>
        <end position="146"/>
    </location>
</feature>
<feature type="domain" description="Mammalian cell entry C-terminal" evidence="2">
    <location>
        <begin position="153"/>
        <end position="333"/>
    </location>
</feature>
<keyword evidence="4" id="KW-1185">Reference proteome</keyword>
<reference evidence="3 4" key="2">
    <citation type="submission" date="2019-09" db="EMBL/GenBank/DDBJ databases">
        <authorList>
            <person name="Jin C."/>
        </authorList>
    </citation>
    <scope>NUCLEOTIDE SEQUENCE [LARGE SCALE GENOMIC DNA]</scope>
    <source>
        <strain evidence="3 4">BN130099</strain>
    </source>
</reference>
<dbReference type="Pfam" id="PF11887">
    <property type="entry name" value="Mce4_CUP1"/>
    <property type="match status" value="1"/>
</dbReference>
<dbReference type="NCBIfam" id="TIGR00996">
    <property type="entry name" value="Mtu_fam_mce"/>
    <property type="match status" value="1"/>
</dbReference>
<name>A0A5B1LMI7_9ACTN</name>
<sequence length="364" mass="38659">MRRGAALMTKLKATKVAQKTTVKLGKKGKRPVSKRRSFSEMDLGKIGLVGLILTGLLLAGALNIGKLLELVNSSTYTADLAEAGGLRSGDDVRVAGIKVGKVNDVELMDDHVEVSFGLEDIDLGDETRAIVKSDNALGSKFLALEPKGDGDESHIPLERTDAGFAVNEELGELTTSTAEIDEDRLAESFASVSAVLEQTPEEFRGALKGVGKLSNTLSSRDDELARLLQKASNISGLLADRNKDITQIMSDGSLLFDELTQRREILGDLLRNVQRATAQLVGLARDNKLSLKPALTELKQSAELLADYRDTLAVALKTTGGYIRSLGESVAGGPFFQAYVANLGSPEDLGTGGIAGLLTGEGSF</sequence>
<dbReference type="GO" id="GO:0005576">
    <property type="term" value="C:extracellular region"/>
    <property type="evidence" value="ECO:0007669"/>
    <property type="project" value="TreeGrafter"/>
</dbReference>
<accession>A0A5B1LMI7</accession>
<dbReference type="PRINTS" id="PR01782">
    <property type="entry name" value="MCEVIRFACTOR"/>
</dbReference>
<reference evidence="3 4" key="1">
    <citation type="submission" date="2019-09" db="EMBL/GenBank/DDBJ databases">
        <title>Nocardioides panacisoli sp. nov., isolated from the soil of a ginseng field.</title>
        <authorList>
            <person name="Cho C."/>
        </authorList>
    </citation>
    <scope>NUCLEOTIDE SEQUENCE [LARGE SCALE GENOMIC DNA]</scope>
    <source>
        <strain evidence="3 4">BN130099</strain>
    </source>
</reference>
<protein>
    <submittedName>
        <fullName evidence="3">MCE family protein</fullName>
    </submittedName>
</protein>